<feature type="transmembrane region" description="Helical" evidence="1">
    <location>
        <begin position="101"/>
        <end position="123"/>
    </location>
</feature>
<reference evidence="2" key="2">
    <citation type="submission" date="2021-04" db="EMBL/GenBank/DDBJ databases">
        <authorList>
            <person name="Gilroy R."/>
        </authorList>
    </citation>
    <scope>NUCLEOTIDE SEQUENCE</scope>
    <source>
        <strain evidence="2">ChiSjej1B19-8411</strain>
    </source>
</reference>
<gene>
    <name evidence="2" type="ORF">IAA45_12595</name>
</gene>
<feature type="transmembrane region" description="Helical" evidence="1">
    <location>
        <begin position="159"/>
        <end position="181"/>
    </location>
</feature>
<accession>A0A9D2B4V8</accession>
<feature type="transmembrane region" description="Helical" evidence="1">
    <location>
        <begin position="135"/>
        <end position="153"/>
    </location>
</feature>
<keyword evidence="1" id="KW-0812">Transmembrane</keyword>
<dbReference type="AlphaFoldDB" id="A0A9D2B4V8"/>
<sequence>MKCDFDRIIDRHNTMSQKWDAQDVEFGLVIMMTTGYLATVAARQGTSKQELLAGNVGGEGFLFLVKIMLIFSFILNASVIAGSQVPVVTLGDQLGGWFGKVYGIILVLAVYTTAVGMAWQVVVNVVPETNKWYKPLCIIITLAAYGFTFLGPFSVLMRYVNLLCSYVGVVFIVCLLYTRIFRQKKMLEEMKTEE</sequence>
<protein>
    <submittedName>
        <fullName evidence="2">Uncharacterized protein</fullName>
    </submittedName>
</protein>
<keyword evidence="1" id="KW-0472">Membrane</keyword>
<proteinExistence type="predicted"/>
<keyword evidence="1" id="KW-1133">Transmembrane helix</keyword>
<dbReference type="EMBL" id="DXEX01000267">
    <property type="protein sequence ID" value="HIX60534.1"/>
    <property type="molecule type" value="Genomic_DNA"/>
</dbReference>
<dbReference type="Proteomes" id="UP000886817">
    <property type="component" value="Unassembled WGS sequence"/>
</dbReference>
<organism evidence="2 3">
    <name type="scientific">Candidatus Blautia gallistercoris</name>
    <dbReference type="NCBI Taxonomy" id="2838490"/>
    <lineage>
        <taxon>Bacteria</taxon>
        <taxon>Bacillati</taxon>
        <taxon>Bacillota</taxon>
        <taxon>Clostridia</taxon>
        <taxon>Lachnospirales</taxon>
        <taxon>Lachnospiraceae</taxon>
        <taxon>Blautia</taxon>
    </lineage>
</organism>
<comment type="caution">
    <text evidence="2">The sequence shown here is derived from an EMBL/GenBank/DDBJ whole genome shotgun (WGS) entry which is preliminary data.</text>
</comment>
<reference evidence="2" key="1">
    <citation type="journal article" date="2021" name="PeerJ">
        <title>Extensive microbial diversity within the chicken gut microbiome revealed by metagenomics and culture.</title>
        <authorList>
            <person name="Gilroy R."/>
            <person name="Ravi A."/>
            <person name="Getino M."/>
            <person name="Pursley I."/>
            <person name="Horton D.L."/>
            <person name="Alikhan N.F."/>
            <person name="Baker D."/>
            <person name="Gharbi K."/>
            <person name="Hall N."/>
            <person name="Watson M."/>
            <person name="Adriaenssens E.M."/>
            <person name="Foster-Nyarko E."/>
            <person name="Jarju S."/>
            <person name="Secka A."/>
            <person name="Antonio M."/>
            <person name="Oren A."/>
            <person name="Chaudhuri R.R."/>
            <person name="La Ragione R."/>
            <person name="Hildebrand F."/>
            <person name="Pallen M.J."/>
        </authorList>
    </citation>
    <scope>NUCLEOTIDE SEQUENCE</scope>
    <source>
        <strain evidence="2">ChiSjej1B19-8411</strain>
    </source>
</reference>
<evidence type="ECO:0000256" key="1">
    <source>
        <dbReference type="SAM" id="Phobius"/>
    </source>
</evidence>
<name>A0A9D2B4V8_9FIRM</name>
<evidence type="ECO:0000313" key="3">
    <source>
        <dbReference type="Proteomes" id="UP000886817"/>
    </source>
</evidence>
<feature type="transmembrane region" description="Helical" evidence="1">
    <location>
        <begin position="63"/>
        <end position="81"/>
    </location>
</feature>
<evidence type="ECO:0000313" key="2">
    <source>
        <dbReference type="EMBL" id="HIX60534.1"/>
    </source>
</evidence>